<dbReference type="STRING" id="947166.A0A1D1W0J1"/>
<dbReference type="Gene3D" id="1.20.1540.10">
    <property type="entry name" value="Rhomboid-like"/>
    <property type="match status" value="1"/>
</dbReference>
<keyword evidence="10 11" id="KW-0472">Membrane</keyword>
<keyword evidence="8" id="KW-0720">Serine protease</keyword>
<feature type="transmembrane region" description="Helical" evidence="11">
    <location>
        <begin position="317"/>
        <end position="336"/>
    </location>
</feature>
<evidence type="ECO:0000259" key="12">
    <source>
        <dbReference type="PROSITE" id="PS50222"/>
    </source>
</evidence>
<comment type="catalytic activity">
    <reaction evidence="1">
        <text>Cleaves type-1 transmembrane domains using a catalytic dyad composed of serine and histidine that are contributed by different transmembrane domains.</text>
        <dbReference type="EC" id="3.4.21.105"/>
    </reaction>
</comment>
<feature type="transmembrane region" description="Helical" evidence="11">
    <location>
        <begin position="225"/>
        <end position="246"/>
    </location>
</feature>
<dbReference type="PANTHER" id="PTHR45840">
    <property type="entry name" value="RHOMBOID-RELATED PROTEIN"/>
    <property type="match status" value="1"/>
</dbReference>
<feature type="transmembrane region" description="Helical" evidence="11">
    <location>
        <begin position="378"/>
        <end position="399"/>
    </location>
</feature>
<evidence type="ECO:0000256" key="11">
    <source>
        <dbReference type="SAM" id="Phobius"/>
    </source>
</evidence>
<feature type="transmembrane region" description="Helical" evidence="11">
    <location>
        <begin position="258"/>
        <end position="278"/>
    </location>
</feature>
<feature type="domain" description="EF-hand" evidence="12">
    <location>
        <begin position="64"/>
        <end position="99"/>
    </location>
</feature>
<keyword evidence="7" id="KW-0378">Hydrolase</keyword>
<dbReference type="EC" id="3.4.21.105" evidence="4"/>
<feature type="transmembrane region" description="Helical" evidence="11">
    <location>
        <begin position="176"/>
        <end position="194"/>
    </location>
</feature>
<sequence>MIRSNLRRHMASASIYPYLGPNGSTFINNAMEENRMSHGASVVLDAERAADEHLENGHHKKDSEFERRWRGIFKMLDSSNTGKVPMAQLKTALQTNALKVPTNIQEKMLAQPAVHKDDHLDFHKFLRLVENVDRSAHLDKFRGALARTAYTILPKSHRAAFVESELKEYNCLPPPIFLLTISLVELAVFLYFYFTQSAGTAMDASISLNNTFIYSPYRRKEAWRLLSYMLVHAGWWHLTVNLLVQLFLGIPLELVHKYWRVAIVYLFGVIAGALGTSVTDPNVFLAGASGGVYALIAAHLASIIINWKQIDWNWLRLLCWFLLVGVDVGVAVYYRYFYSGPEHQNIGYTAHLSGALCGFLLGVVTLRHFRDMAWERVLWWICLSIVVAAFVFAIFWNIFWPKFPSQTV</sequence>
<evidence type="ECO:0000256" key="7">
    <source>
        <dbReference type="ARBA" id="ARBA00022801"/>
    </source>
</evidence>
<accession>A0A1D1W0J1</accession>
<keyword evidence="6 11" id="KW-0812">Transmembrane</keyword>
<evidence type="ECO:0000256" key="3">
    <source>
        <dbReference type="ARBA" id="ARBA00009045"/>
    </source>
</evidence>
<dbReference type="InterPro" id="IPR011992">
    <property type="entry name" value="EF-hand-dom_pair"/>
</dbReference>
<protein>
    <recommendedName>
        <fullName evidence="4">rhomboid protease</fullName>
        <ecNumber evidence="4">3.4.21.105</ecNumber>
    </recommendedName>
</protein>
<dbReference type="GO" id="GO:0016020">
    <property type="term" value="C:membrane"/>
    <property type="evidence" value="ECO:0007669"/>
    <property type="project" value="UniProtKB-SubCell"/>
</dbReference>
<dbReference type="GO" id="GO:0006508">
    <property type="term" value="P:proteolysis"/>
    <property type="evidence" value="ECO:0007669"/>
    <property type="project" value="UniProtKB-KW"/>
</dbReference>
<feature type="transmembrane region" description="Helical" evidence="11">
    <location>
        <begin position="284"/>
        <end position="305"/>
    </location>
</feature>
<comment type="caution">
    <text evidence="13">The sequence shown here is derived from an EMBL/GenBank/DDBJ whole genome shotgun (WGS) entry which is preliminary data.</text>
</comment>
<dbReference type="InterPro" id="IPR035952">
    <property type="entry name" value="Rhomboid-like_sf"/>
</dbReference>
<dbReference type="Gene3D" id="1.10.238.10">
    <property type="entry name" value="EF-hand"/>
    <property type="match status" value="1"/>
</dbReference>
<evidence type="ECO:0000256" key="4">
    <source>
        <dbReference type="ARBA" id="ARBA00013039"/>
    </source>
</evidence>
<evidence type="ECO:0000313" key="14">
    <source>
        <dbReference type="Proteomes" id="UP000186922"/>
    </source>
</evidence>
<evidence type="ECO:0000256" key="10">
    <source>
        <dbReference type="ARBA" id="ARBA00023136"/>
    </source>
</evidence>
<feature type="transmembrane region" description="Helical" evidence="11">
    <location>
        <begin position="348"/>
        <end position="366"/>
    </location>
</feature>
<dbReference type="AlphaFoldDB" id="A0A1D1W0J1"/>
<dbReference type="GO" id="GO:0005509">
    <property type="term" value="F:calcium ion binding"/>
    <property type="evidence" value="ECO:0007669"/>
    <property type="project" value="InterPro"/>
</dbReference>
<dbReference type="Proteomes" id="UP000186922">
    <property type="component" value="Unassembled WGS sequence"/>
</dbReference>
<organism evidence="13 14">
    <name type="scientific">Ramazzottius varieornatus</name>
    <name type="common">Water bear</name>
    <name type="synonym">Tardigrade</name>
    <dbReference type="NCBI Taxonomy" id="947166"/>
    <lineage>
        <taxon>Eukaryota</taxon>
        <taxon>Metazoa</taxon>
        <taxon>Ecdysozoa</taxon>
        <taxon>Tardigrada</taxon>
        <taxon>Eutardigrada</taxon>
        <taxon>Parachela</taxon>
        <taxon>Hypsibioidea</taxon>
        <taxon>Ramazzottiidae</taxon>
        <taxon>Ramazzottius</taxon>
    </lineage>
</organism>
<evidence type="ECO:0000313" key="13">
    <source>
        <dbReference type="EMBL" id="GAV06163.1"/>
    </source>
</evidence>
<dbReference type="InterPro" id="IPR002048">
    <property type="entry name" value="EF_hand_dom"/>
</dbReference>
<name>A0A1D1W0J1_RAMVA</name>
<dbReference type="EMBL" id="BDGG01000013">
    <property type="protein sequence ID" value="GAV06163.1"/>
    <property type="molecule type" value="Genomic_DNA"/>
</dbReference>
<proteinExistence type="inferred from homology"/>
<keyword evidence="14" id="KW-1185">Reference proteome</keyword>
<evidence type="ECO:0000256" key="6">
    <source>
        <dbReference type="ARBA" id="ARBA00022692"/>
    </source>
</evidence>
<evidence type="ECO:0000256" key="1">
    <source>
        <dbReference type="ARBA" id="ARBA00000156"/>
    </source>
</evidence>
<dbReference type="GO" id="GO:0004252">
    <property type="term" value="F:serine-type endopeptidase activity"/>
    <property type="evidence" value="ECO:0007669"/>
    <property type="project" value="InterPro"/>
</dbReference>
<dbReference type="PANTHER" id="PTHR45840:SF2">
    <property type="entry name" value="PROTEIN RHOMBOID-RELATED"/>
    <property type="match status" value="1"/>
</dbReference>
<dbReference type="InterPro" id="IPR051739">
    <property type="entry name" value="Rhomboid_IM_Serine_Proteases"/>
</dbReference>
<keyword evidence="9 11" id="KW-1133">Transmembrane helix</keyword>
<keyword evidence="5" id="KW-0645">Protease</keyword>
<comment type="similarity">
    <text evidence="3">Belongs to the peptidase S54 family.</text>
</comment>
<dbReference type="Pfam" id="PF01694">
    <property type="entry name" value="Rhomboid"/>
    <property type="match status" value="1"/>
</dbReference>
<dbReference type="InterPro" id="IPR022764">
    <property type="entry name" value="Peptidase_S54_rhomboid_dom"/>
</dbReference>
<gene>
    <name evidence="13" type="primary">RvY_16190-1</name>
    <name evidence="13" type="synonym">RvY_16190.1</name>
    <name evidence="13" type="ORF">RvY_16190</name>
</gene>
<dbReference type="PROSITE" id="PS50222">
    <property type="entry name" value="EF_HAND_2"/>
    <property type="match status" value="1"/>
</dbReference>
<evidence type="ECO:0000256" key="5">
    <source>
        <dbReference type="ARBA" id="ARBA00022670"/>
    </source>
</evidence>
<evidence type="ECO:0000256" key="2">
    <source>
        <dbReference type="ARBA" id="ARBA00004141"/>
    </source>
</evidence>
<dbReference type="SUPFAM" id="SSF47473">
    <property type="entry name" value="EF-hand"/>
    <property type="match status" value="1"/>
</dbReference>
<evidence type="ECO:0000256" key="8">
    <source>
        <dbReference type="ARBA" id="ARBA00022825"/>
    </source>
</evidence>
<dbReference type="FunFam" id="1.20.1540.10:FF:000007">
    <property type="entry name" value="Rhomboid like 2"/>
    <property type="match status" value="1"/>
</dbReference>
<dbReference type="SUPFAM" id="SSF144091">
    <property type="entry name" value="Rhomboid-like"/>
    <property type="match status" value="1"/>
</dbReference>
<comment type="subcellular location">
    <subcellularLocation>
        <location evidence="2">Membrane</location>
        <topology evidence="2">Multi-pass membrane protein</topology>
    </subcellularLocation>
</comment>
<evidence type="ECO:0000256" key="9">
    <source>
        <dbReference type="ARBA" id="ARBA00022989"/>
    </source>
</evidence>
<dbReference type="OrthoDB" id="418595at2759"/>
<reference evidence="13 14" key="1">
    <citation type="journal article" date="2016" name="Nat. Commun.">
        <title>Extremotolerant tardigrade genome and improved radiotolerance of human cultured cells by tardigrade-unique protein.</title>
        <authorList>
            <person name="Hashimoto T."/>
            <person name="Horikawa D.D."/>
            <person name="Saito Y."/>
            <person name="Kuwahara H."/>
            <person name="Kozuka-Hata H."/>
            <person name="Shin-I T."/>
            <person name="Minakuchi Y."/>
            <person name="Ohishi K."/>
            <person name="Motoyama A."/>
            <person name="Aizu T."/>
            <person name="Enomoto A."/>
            <person name="Kondo K."/>
            <person name="Tanaka S."/>
            <person name="Hara Y."/>
            <person name="Koshikawa S."/>
            <person name="Sagara H."/>
            <person name="Miura T."/>
            <person name="Yokobori S."/>
            <person name="Miyagawa K."/>
            <person name="Suzuki Y."/>
            <person name="Kubo T."/>
            <person name="Oyama M."/>
            <person name="Kohara Y."/>
            <person name="Fujiyama A."/>
            <person name="Arakawa K."/>
            <person name="Katayama T."/>
            <person name="Toyoda A."/>
            <person name="Kunieda T."/>
        </authorList>
    </citation>
    <scope>NUCLEOTIDE SEQUENCE [LARGE SCALE GENOMIC DNA]</scope>
    <source>
        <strain evidence="13 14">YOKOZUNA-1</strain>
    </source>
</reference>